<protein>
    <recommendedName>
        <fullName evidence="2">Urease accessory protein UreH-like transmembrane domain-containing protein</fullName>
    </recommendedName>
</protein>
<dbReference type="Proteomes" id="UP000030003">
    <property type="component" value="Unassembled WGS sequence"/>
</dbReference>
<dbReference type="eggNOG" id="COG2836">
    <property type="taxonomic scope" value="Bacteria"/>
</dbReference>
<comment type="caution">
    <text evidence="3">The sequence shown here is derived from an EMBL/GenBank/DDBJ whole genome shotgun (WGS) entry which is preliminary data.</text>
</comment>
<name>A0A0A0M3Z5_9GAMM</name>
<feature type="transmembrane region" description="Helical" evidence="1">
    <location>
        <begin position="78"/>
        <end position="99"/>
    </location>
</feature>
<keyword evidence="1" id="KW-0472">Membrane</keyword>
<keyword evidence="1" id="KW-1133">Transmembrane helix</keyword>
<sequence>MPIDWLTLGAALLTGLLGGVHCAAMCGGIATGFSAMAPRASWWVALQPNLGRVLGYVLAGLIAGGIGRGIVEVARIDWLGWGLRMAVGLVLVVAALRLLDRKGRLAFLSRSGNTLWQWLRPLQRRMLPANTPARRIGLGMLWGWMPCGLSTTMLAAAWLQADARNGALTMAAFGLGTLPMMLPLTWAGARLGQRLQRGGLRTAAGSLVLLAGVLTMLSPWLMQVPGLHGLLAALGCLPPQAH</sequence>
<dbReference type="PANTHER" id="PTHR42208:SF1">
    <property type="entry name" value="HEAVY METAL TRANSPORTER"/>
    <property type="match status" value="1"/>
</dbReference>
<dbReference type="InterPro" id="IPR039447">
    <property type="entry name" value="UreH-like_TM_dom"/>
</dbReference>
<dbReference type="EMBL" id="AVBH01000220">
    <property type="protein sequence ID" value="KGO97733.1"/>
    <property type="molecule type" value="Genomic_DNA"/>
</dbReference>
<dbReference type="OrthoDB" id="9798690at2"/>
<evidence type="ECO:0000313" key="4">
    <source>
        <dbReference type="Proteomes" id="UP000030003"/>
    </source>
</evidence>
<keyword evidence="1" id="KW-0812">Transmembrane</keyword>
<dbReference type="PANTHER" id="PTHR42208">
    <property type="entry name" value="HEAVY METAL TRANSPORTER-RELATED"/>
    <property type="match status" value="1"/>
</dbReference>
<feature type="transmembrane region" description="Helical" evidence="1">
    <location>
        <begin position="141"/>
        <end position="161"/>
    </location>
</feature>
<dbReference type="STRING" id="1385515.GCA_000423325_01709"/>
<gene>
    <name evidence="3" type="ORF">N791_08350</name>
</gene>
<feature type="domain" description="Urease accessory protein UreH-like transmembrane" evidence="2">
    <location>
        <begin position="10"/>
        <end position="213"/>
    </location>
</feature>
<accession>A0A0A0M3Z5</accession>
<evidence type="ECO:0000259" key="2">
    <source>
        <dbReference type="Pfam" id="PF13386"/>
    </source>
</evidence>
<reference evidence="3 4" key="1">
    <citation type="submission" date="2013-08" db="EMBL/GenBank/DDBJ databases">
        <title>Genomic analysis of Lysobacter defluvii.</title>
        <authorList>
            <person name="Wang Q."/>
            <person name="Wang G."/>
        </authorList>
    </citation>
    <scope>NUCLEOTIDE SEQUENCE [LARGE SCALE GENOMIC DNA]</scope>
    <source>
        <strain evidence="3 4">IMMIB APB-9</strain>
    </source>
</reference>
<feature type="transmembrane region" description="Helical" evidence="1">
    <location>
        <begin position="199"/>
        <end position="221"/>
    </location>
</feature>
<dbReference type="Pfam" id="PF13386">
    <property type="entry name" value="DsbD_2"/>
    <property type="match status" value="1"/>
</dbReference>
<organism evidence="3 4">
    <name type="scientific">Lysobacter defluvii IMMIB APB-9 = DSM 18482</name>
    <dbReference type="NCBI Taxonomy" id="1385515"/>
    <lineage>
        <taxon>Bacteria</taxon>
        <taxon>Pseudomonadati</taxon>
        <taxon>Pseudomonadota</taxon>
        <taxon>Gammaproteobacteria</taxon>
        <taxon>Lysobacterales</taxon>
        <taxon>Lysobacteraceae</taxon>
        <taxon>Novilysobacter</taxon>
    </lineage>
</organism>
<feature type="transmembrane region" description="Helical" evidence="1">
    <location>
        <begin position="167"/>
        <end position="187"/>
    </location>
</feature>
<dbReference type="RefSeq" id="WP_027070031.1">
    <property type="nucleotide sequence ID" value="NZ_AUHT01000008.1"/>
</dbReference>
<evidence type="ECO:0000256" key="1">
    <source>
        <dbReference type="SAM" id="Phobius"/>
    </source>
</evidence>
<proteinExistence type="predicted"/>
<evidence type="ECO:0000313" key="3">
    <source>
        <dbReference type="EMBL" id="KGO97733.1"/>
    </source>
</evidence>
<keyword evidence="4" id="KW-1185">Reference proteome</keyword>
<dbReference type="AlphaFoldDB" id="A0A0A0M3Z5"/>